<evidence type="ECO:0000256" key="1">
    <source>
        <dbReference type="SAM" id="Phobius"/>
    </source>
</evidence>
<dbReference type="Proteomes" id="UP001196980">
    <property type="component" value="Unassembled WGS sequence"/>
</dbReference>
<feature type="transmembrane region" description="Helical" evidence="1">
    <location>
        <begin position="117"/>
        <end position="139"/>
    </location>
</feature>
<accession>A0ABS6RWC3</accession>
<evidence type="ECO:0000259" key="2">
    <source>
        <dbReference type="SMART" id="SM01117"/>
    </source>
</evidence>
<protein>
    <recommendedName>
        <fullName evidence="2">Cytochrome b5 heme-binding domain-containing protein</fullName>
    </recommendedName>
</protein>
<proteinExistence type="predicted"/>
<keyword evidence="4" id="KW-1185">Reference proteome</keyword>
<keyword evidence="1" id="KW-1133">Transmembrane helix</keyword>
<sequence>MVASAIVVIFVIGPRLKKSLKKAPGEQKDTYTPDELANFDGKDGKAAYVGYNGSVYDVSNSRMWKNGNHARKHQAGIDMTELLKTAPHSDEVLKRVPIAGKLTVTETTHEMPVYMRVFYVLAYMNLVIVFLLVFVISLWRWL</sequence>
<gene>
    <name evidence="3" type="ORF">HWQ67_05005</name>
</gene>
<dbReference type="Gene3D" id="3.10.120.10">
    <property type="entry name" value="Cytochrome b5-like heme/steroid binding domain"/>
    <property type="match status" value="1"/>
</dbReference>
<organism evidence="3 4">
    <name type="scientific">Candidatus Magnetobacterium casense</name>
    <dbReference type="NCBI Taxonomy" id="1455061"/>
    <lineage>
        <taxon>Bacteria</taxon>
        <taxon>Pseudomonadati</taxon>
        <taxon>Nitrospirota</taxon>
        <taxon>Thermodesulfovibrionia</taxon>
        <taxon>Thermodesulfovibrionales</taxon>
        <taxon>Candidatus Magnetobacteriaceae</taxon>
        <taxon>Candidatus Magnetobacterium</taxon>
    </lineage>
</organism>
<dbReference type="SMART" id="SM01117">
    <property type="entry name" value="Cyt-b5"/>
    <property type="match status" value="1"/>
</dbReference>
<keyword evidence="1" id="KW-0472">Membrane</keyword>
<evidence type="ECO:0000313" key="3">
    <source>
        <dbReference type="EMBL" id="MBV6340936.1"/>
    </source>
</evidence>
<reference evidence="3 4" key="1">
    <citation type="journal article" date="2020" name="J Geophys Res Biogeosci">
        <title>Magnetotaxis as an Adaptation to Enable Bacterial Shuttling of Microbial Sulfur and Sulfur Cycling Across Aquatic Oxic#Anoxic Interfaces.</title>
        <authorList>
            <person name="Li J."/>
            <person name="Liu P."/>
            <person name="Wang J."/>
            <person name="Roberts A.P."/>
            <person name="Pan Y."/>
        </authorList>
    </citation>
    <scope>NUCLEOTIDE SEQUENCE [LARGE SCALE GENOMIC DNA]</scope>
    <source>
        <strain evidence="3 4">MYR-1_YQ</strain>
    </source>
</reference>
<feature type="domain" description="Cytochrome b5 heme-binding" evidence="2">
    <location>
        <begin position="31"/>
        <end position="103"/>
    </location>
</feature>
<dbReference type="Pfam" id="PF00173">
    <property type="entry name" value="Cyt-b5"/>
    <property type="match status" value="1"/>
</dbReference>
<comment type="caution">
    <text evidence="3">The sequence shown here is derived from an EMBL/GenBank/DDBJ whole genome shotgun (WGS) entry which is preliminary data.</text>
</comment>
<dbReference type="EMBL" id="JABXWD010000059">
    <property type="protein sequence ID" value="MBV6340936.1"/>
    <property type="molecule type" value="Genomic_DNA"/>
</dbReference>
<dbReference type="SUPFAM" id="SSF55856">
    <property type="entry name" value="Cytochrome b5-like heme/steroid binding domain"/>
    <property type="match status" value="1"/>
</dbReference>
<keyword evidence="1" id="KW-0812">Transmembrane</keyword>
<name>A0ABS6RWC3_9BACT</name>
<dbReference type="InterPro" id="IPR001199">
    <property type="entry name" value="Cyt_B5-like_heme/steroid-bd"/>
</dbReference>
<dbReference type="InterPro" id="IPR036400">
    <property type="entry name" value="Cyt_B5-like_heme/steroid_sf"/>
</dbReference>
<evidence type="ECO:0000313" key="4">
    <source>
        <dbReference type="Proteomes" id="UP001196980"/>
    </source>
</evidence>